<gene>
    <name evidence="1" type="ORF">MELLADRAFT_61021</name>
</gene>
<dbReference type="OrthoDB" id="3226064at2759"/>
<keyword evidence="2" id="KW-1185">Reference proteome</keyword>
<dbReference type="AlphaFoldDB" id="F4RDA7"/>
<reference evidence="2" key="1">
    <citation type="journal article" date="2011" name="Proc. Natl. Acad. Sci. U.S.A.">
        <title>Obligate biotrophy features unraveled by the genomic analysis of rust fungi.</title>
        <authorList>
            <person name="Duplessis S."/>
            <person name="Cuomo C.A."/>
            <person name="Lin Y.-C."/>
            <person name="Aerts A."/>
            <person name="Tisserant E."/>
            <person name="Veneault-Fourrey C."/>
            <person name="Joly D.L."/>
            <person name="Hacquard S."/>
            <person name="Amselem J."/>
            <person name="Cantarel B.L."/>
            <person name="Chiu R."/>
            <person name="Coutinho P.M."/>
            <person name="Feau N."/>
            <person name="Field M."/>
            <person name="Frey P."/>
            <person name="Gelhaye E."/>
            <person name="Goldberg J."/>
            <person name="Grabherr M.G."/>
            <person name="Kodira C.D."/>
            <person name="Kohler A."/>
            <person name="Kuees U."/>
            <person name="Lindquist E.A."/>
            <person name="Lucas S.M."/>
            <person name="Mago R."/>
            <person name="Mauceli E."/>
            <person name="Morin E."/>
            <person name="Murat C."/>
            <person name="Pangilinan J.L."/>
            <person name="Park R."/>
            <person name="Pearson M."/>
            <person name="Quesneville H."/>
            <person name="Rouhier N."/>
            <person name="Sakthikumar S."/>
            <person name="Salamov A.A."/>
            <person name="Schmutz J."/>
            <person name="Selles B."/>
            <person name="Shapiro H."/>
            <person name="Tanguay P."/>
            <person name="Tuskan G.A."/>
            <person name="Henrissat B."/>
            <person name="Van de Peer Y."/>
            <person name="Rouze P."/>
            <person name="Ellis J.G."/>
            <person name="Dodds P.N."/>
            <person name="Schein J.E."/>
            <person name="Zhong S."/>
            <person name="Hamelin R.C."/>
            <person name="Grigoriev I.V."/>
            <person name="Szabo L.J."/>
            <person name="Martin F."/>
        </authorList>
    </citation>
    <scope>NUCLEOTIDE SEQUENCE [LARGE SCALE GENOMIC DNA]</scope>
    <source>
        <strain evidence="2">98AG31 / pathotype 3-4-7</strain>
    </source>
</reference>
<dbReference type="KEGG" id="mlr:MELLADRAFT_61021"/>
<proteinExistence type="predicted"/>
<dbReference type="EMBL" id="GL883097">
    <property type="protein sequence ID" value="EGG09640.1"/>
    <property type="molecule type" value="Genomic_DNA"/>
</dbReference>
<dbReference type="HOGENOM" id="CLU_1669763_0_0_1"/>
<organism evidence="2">
    <name type="scientific">Melampsora larici-populina (strain 98AG31 / pathotype 3-4-7)</name>
    <name type="common">Poplar leaf rust fungus</name>
    <dbReference type="NCBI Taxonomy" id="747676"/>
    <lineage>
        <taxon>Eukaryota</taxon>
        <taxon>Fungi</taxon>
        <taxon>Dikarya</taxon>
        <taxon>Basidiomycota</taxon>
        <taxon>Pucciniomycotina</taxon>
        <taxon>Pucciniomycetes</taxon>
        <taxon>Pucciniales</taxon>
        <taxon>Melampsoraceae</taxon>
        <taxon>Melampsora</taxon>
    </lineage>
</organism>
<name>F4RDA7_MELLP</name>
<evidence type="ECO:0000313" key="1">
    <source>
        <dbReference type="EMBL" id="EGG09640.1"/>
    </source>
</evidence>
<dbReference type="GeneID" id="18929651"/>
<dbReference type="VEuPathDB" id="FungiDB:MELLADRAFT_61021"/>
<dbReference type="InParanoid" id="F4RDA7"/>
<dbReference type="Proteomes" id="UP000001072">
    <property type="component" value="Unassembled WGS sequence"/>
</dbReference>
<dbReference type="RefSeq" id="XP_007407367.1">
    <property type="nucleotide sequence ID" value="XM_007407305.1"/>
</dbReference>
<protein>
    <submittedName>
        <fullName evidence="1">Uncharacterized protein</fullName>
    </submittedName>
</protein>
<sequence length="158" mass="17593">MPDTSGQVNWAHLEALSVVVGLNLTYASQSQPTSHTPATGVLTTPIVIHLTQDQLNPTHLTIGPTGADIDWPILSGLATSRPHTQIMNLAYLYPDPPWPPTTSSLDQNEIDLNQYDWAGVEGKWLRVVCFLDYRDLHAYNCDEFQGTCVLVQKKTREH</sequence>
<evidence type="ECO:0000313" key="2">
    <source>
        <dbReference type="Proteomes" id="UP000001072"/>
    </source>
</evidence>
<accession>F4RDA7</accession>